<dbReference type="InterPro" id="IPR011051">
    <property type="entry name" value="RmlC_Cupin_sf"/>
</dbReference>
<accession>A0A0U5L5M1</accession>
<evidence type="ECO:0000313" key="4">
    <source>
        <dbReference type="EMBL" id="CUU26106.1"/>
    </source>
</evidence>
<evidence type="ECO:0000256" key="1">
    <source>
        <dbReference type="ARBA" id="ARBA00022723"/>
    </source>
</evidence>
<geneLocation type="plasmid" evidence="5">
    <name>pEM01</name>
</geneLocation>
<sequence>MKAHPVQLTLPMAFHIFGGSLIEKKLGKADLPNRRIAETWEVSDVDGMNASVKNGALAGKTLRELTLSEPDALVAPGWRGPQFPLLTKFIDGSGMLPVHLHANDDAAQRLEQQPNGKTEAWHILWAAPGATCLAGIKPGISRERIREALLAEEYDSIMQRLPVNAGDTFYIPGGMLHSFGPDTLIYEIEQTSNIQQHAMPWRMEDGSKISPAEREKNIDALMQQLRPELQVEPQPGLLLEESEALTRRLLCAGPYFALERTSFTERYHYAFNSVRIVSNLGAPLHIEMGDERWPLDRAATCVLPASLGEITFSGEGELLIGYLPDLQHEVIAPLEAQGYDRQAISRLGDVWDEKR</sequence>
<dbReference type="SUPFAM" id="SSF51182">
    <property type="entry name" value="RmlC-like cupins"/>
    <property type="match status" value="1"/>
</dbReference>
<evidence type="ECO:0000256" key="3">
    <source>
        <dbReference type="PIRSR" id="PIRSR036894-1"/>
    </source>
</evidence>
<comment type="cofactor">
    <cofactor evidence="3">
        <name>Zn(2+)</name>
        <dbReference type="ChEBI" id="CHEBI:29105"/>
    </cofactor>
    <text evidence="3">Binds 1 zinc ion per subunit.</text>
</comment>
<dbReference type="PATRIC" id="fig|1619313.3.peg.4029"/>
<dbReference type="PANTHER" id="PTHR42742:SF3">
    <property type="entry name" value="FRUCTOKINASE"/>
    <property type="match status" value="1"/>
</dbReference>
<organism evidence="4 5">
    <name type="scientific">Duffyella gerundensis</name>
    <dbReference type="NCBI Taxonomy" id="1619313"/>
    <lineage>
        <taxon>Bacteria</taxon>
        <taxon>Pseudomonadati</taxon>
        <taxon>Pseudomonadota</taxon>
        <taxon>Gammaproteobacteria</taxon>
        <taxon>Enterobacterales</taxon>
        <taxon>Erwiniaceae</taxon>
        <taxon>Duffyella</taxon>
    </lineage>
</organism>
<dbReference type="GO" id="GO:0046872">
    <property type="term" value="F:metal ion binding"/>
    <property type="evidence" value="ECO:0007669"/>
    <property type="project" value="UniProtKB-KW"/>
</dbReference>
<dbReference type="OrthoDB" id="9808275at2"/>
<keyword evidence="1 3" id="KW-0479">Metal-binding</keyword>
<dbReference type="CDD" id="cd07010">
    <property type="entry name" value="cupin_PMI_type_I_N_bac"/>
    <property type="match status" value="1"/>
</dbReference>
<name>A0A0U5L5M1_9GAMM</name>
<keyword evidence="2 3" id="KW-0862">Zinc</keyword>
<keyword evidence="4" id="KW-0413">Isomerase</keyword>
<dbReference type="PIRSF" id="PIRSF036894">
    <property type="entry name" value="PMI_Firm_short"/>
    <property type="match status" value="1"/>
</dbReference>
<evidence type="ECO:0000313" key="5">
    <source>
        <dbReference type="Proteomes" id="UP000059419"/>
    </source>
</evidence>
<dbReference type="Proteomes" id="UP000059419">
    <property type="component" value="Plasmid pEM01"/>
</dbReference>
<dbReference type="RefSeq" id="WP_067436601.1">
    <property type="nucleotide sequence ID" value="NZ_LN907828.1"/>
</dbReference>
<dbReference type="InterPro" id="IPR014710">
    <property type="entry name" value="RmlC-like_jellyroll"/>
</dbReference>
<dbReference type="KEGG" id="ege:EM595_p0409"/>
<protein>
    <submittedName>
        <fullName evidence="4">Mannose-6-phosphate isomerase</fullName>
        <ecNumber evidence="4">5.3.1.8</ecNumber>
    </submittedName>
</protein>
<feature type="binding site" evidence="3">
    <location>
        <position position="119"/>
    </location>
    <ligand>
        <name>Zn(2+)</name>
        <dbReference type="ChEBI" id="CHEBI:29105"/>
    </ligand>
</feature>
<dbReference type="GO" id="GO:0004476">
    <property type="term" value="F:mannose-6-phosphate isomerase activity"/>
    <property type="evidence" value="ECO:0007669"/>
    <property type="project" value="UniProtKB-EC"/>
</dbReference>
<dbReference type="Gene3D" id="2.60.120.10">
    <property type="entry name" value="Jelly Rolls"/>
    <property type="match status" value="2"/>
</dbReference>
<dbReference type="InterPro" id="IPR014628">
    <property type="entry name" value="Man6P_isomerase_Firm_short"/>
</dbReference>
<feature type="binding site" evidence="3">
    <location>
        <position position="101"/>
    </location>
    <ligand>
        <name>Zn(2+)</name>
        <dbReference type="ChEBI" id="CHEBI:29105"/>
    </ligand>
</feature>
<dbReference type="InterPro" id="IPR051804">
    <property type="entry name" value="Carb_Metab_Reg_Kinase/Isom"/>
</dbReference>
<gene>
    <name evidence="4" type="ORF">EM595_p0409</name>
</gene>
<dbReference type="PANTHER" id="PTHR42742">
    <property type="entry name" value="TRANSCRIPTIONAL REPRESSOR MPRA"/>
    <property type="match status" value="1"/>
</dbReference>
<dbReference type="AlphaFoldDB" id="A0A0U5L5M1"/>
<dbReference type="GO" id="GO:0005975">
    <property type="term" value="P:carbohydrate metabolic process"/>
    <property type="evidence" value="ECO:0007669"/>
    <property type="project" value="InterPro"/>
</dbReference>
<keyword evidence="5" id="KW-1185">Reference proteome</keyword>
<reference evidence="5" key="1">
    <citation type="submission" date="2015-11" db="EMBL/GenBank/DDBJ databases">
        <authorList>
            <person name="Blom J."/>
        </authorList>
    </citation>
    <scope>NUCLEOTIDE SEQUENCE [LARGE SCALE GENOMIC DNA]</scope>
    <source>
        <plasmid evidence="5">pEM01</plasmid>
    </source>
</reference>
<dbReference type="EMBL" id="LN907828">
    <property type="protein sequence ID" value="CUU26106.1"/>
    <property type="molecule type" value="Genomic_DNA"/>
</dbReference>
<dbReference type="EC" id="5.3.1.8" evidence="4"/>
<evidence type="ECO:0000256" key="2">
    <source>
        <dbReference type="ARBA" id="ARBA00022833"/>
    </source>
</evidence>
<feature type="binding site" evidence="3">
    <location>
        <position position="177"/>
    </location>
    <ligand>
        <name>Zn(2+)</name>
        <dbReference type="ChEBI" id="CHEBI:29105"/>
    </ligand>
</feature>
<proteinExistence type="predicted"/>